<feature type="compositionally biased region" description="Polar residues" evidence="1">
    <location>
        <begin position="14"/>
        <end position="48"/>
    </location>
</feature>
<feature type="transmembrane region" description="Helical" evidence="2">
    <location>
        <begin position="260"/>
        <end position="282"/>
    </location>
</feature>
<dbReference type="AlphaFoldDB" id="A0AAD4N5R8"/>
<keyword evidence="4" id="KW-1185">Reference proteome</keyword>
<comment type="caution">
    <text evidence="3">The sequence shown here is derived from an EMBL/GenBank/DDBJ whole genome shotgun (WGS) entry which is preliminary data.</text>
</comment>
<dbReference type="EMBL" id="JAKKPZ010000013">
    <property type="protein sequence ID" value="KAI1714524.1"/>
    <property type="molecule type" value="Genomic_DNA"/>
</dbReference>
<evidence type="ECO:0000256" key="2">
    <source>
        <dbReference type="SAM" id="Phobius"/>
    </source>
</evidence>
<accession>A0AAD4N5R8</accession>
<dbReference type="Proteomes" id="UP001201812">
    <property type="component" value="Unassembled WGS sequence"/>
</dbReference>
<proteinExistence type="predicted"/>
<name>A0AAD4N5R8_9BILA</name>
<sequence>MNNSAAGDAPGPNQPCQTANPGQNAQQFSPNDGSNGRQKPAAQQQIPQNMPRAGIGNRSVSREPSMIYSSMRQQNSGYYGQSAGGGDSPSSRSGRTPLLNGGGTATLQRRAPESINGDEPRSASQFNPGAAYDTQSVHSRRTISSRVRCGSCSNLTQPIVEQYPDGSGGAVVLYDPRRQSMVQQSEGMPHYLPPPPPFWSPYGAPQFGIPPPPPMYFAPPPPADFETFRKAMKIEKKRLESEKKERSACAEFCCGGVAQLLWTIIAITCLGFLAALILALFVV</sequence>
<evidence type="ECO:0000256" key="1">
    <source>
        <dbReference type="SAM" id="MobiDB-lite"/>
    </source>
</evidence>
<feature type="compositionally biased region" description="Polar residues" evidence="1">
    <location>
        <begin position="67"/>
        <end position="79"/>
    </location>
</feature>
<reference evidence="3" key="1">
    <citation type="submission" date="2022-01" db="EMBL/GenBank/DDBJ databases">
        <title>Genome Sequence Resource for Two Populations of Ditylenchus destructor, the Migratory Endoparasitic Phytonematode.</title>
        <authorList>
            <person name="Zhang H."/>
            <person name="Lin R."/>
            <person name="Xie B."/>
        </authorList>
    </citation>
    <scope>NUCLEOTIDE SEQUENCE</scope>
    <source>
        <strain evidence="3">BazhouSP</strain>
    </source>
</reference>
<keyword evidence="2" id="KW-1133">Transmembrane helix</keyword>
<gene>
    <name evidence="3" type="ORF">DdX_08623</name>
</gene>
<feature type="region of interest" description="Disordered" evidence="1">
    <location>
        <begin position="1"/>
        <end position="139"/>
    </location>
</feature>
<keyword evidence="2" id="KW-0472">Membrane</keyword>
<evidence type="ECO:0000313" key="3">
    <source>
        <dbReference type="EMBL" id="KAI1714524.1"/>
    </source>
</evidence>
<keyword evidence="2" id="KW-0812">Transmembrane</keyword>
<organism evidence="3 4">
    <name type="scientific">Ditylenchus destructor</name>
    <dbReference type="NCBI Taxonomy" id="166010"/>
    <lineage>
        <taxon>Eukaryota</taxon>
        <taxon>Metazoa</taxon>
        <taxon>Ecdysozoa</taxon>
        <taxon>Nematoda</taxon>
        <taxon>Chromadorea</taxon>
        <taxon>Rhabditida</taxon>
        <taxon>Tylenchina</taxon>
        <taxon>Tylenchomorpha</taxon>
        <taxon>Sphaerularioidea</taxon>
        <taxon>Anguinidae</taxon>
        <taxon>Anguininae</taxon>
        <taxon>Ditylenchus</taxon>
    </lineage>
</organism>
<feature type="compositionally biased region" description="Polar residues" evidence="1">
    <location>
        <begin position="122"/>
        <end position="137"/>
    </location>
</feature>
<evidence type="ECO:0000313" key="4">
    <source>
        <dbReference type="Proteomes" id="UP001201812"/>
    </source>
</evidence>
<protein>
    <submittedName>
        <fullName evidence="3">Uncharacterized protein</fullName>
    </submittedName>
</protein>